<accession>A0A7L5AK12</accession>
<organism evidence="11 12">
    <name type="scientific">Marisediminicola antarctica</name>
    <dbReference type="NCBI Taxonomy" id="674079"/>
    <lineage>
        <taxon>Bacteria</taxon>
        <taxon>Bacillati</taxon>
        <taxon>Actinomycetota</taxon>
        <taxon>Actinomycetes</taxon>
        <taxon>Micrococcales</taxon>
        <taxon>Microbacteriaceae</taxon>
        <taxon>Marisediminicola</taxon>
    </lineage>
</organism>
<comment type="catalytic activity">
    <reaction evidence="1">
        <text>(7,8-dihydropterin-6-yl)methyl diphosphate + 4-aminobenzoate = 7,8-dihydropteroate + diphosphate</text>
        <dbReference type="Rhea" id="RHEA:19949"/>
        <dbReference type="ChEBI" id="CHEBI:17836"/>
        <dbReference type="ChEBI" id="CHEBI:17839"/>
        <dbReference type="ChEBI" id="CHEBI:33019"/>
        <dbReference type="ChEBI" id="CHEBI:72950"/>
        <dbReference type="EC" id="2.5.1.15"/>
    </reaction>
</comment>
<evidence type="ECO:0000256" key="9">
    <source>
        <dbReference type="ARBA" id="ARBA00022909"/>
    </source>
</evidence>
<dbReference type="GO" id="GO:0005829">
    <property type="term" value="C:cytosol"/>
    <property type="evidence" value="ECO:0007669"/>
    <property type="project" value="TreeGrafter"/>
</dbReference>
<dbReference type="Gene3D" id="3.20.20.20">
    <property type="entry name" value="Dihydropteroate synthase-like"/>
    <property type="match status" value="1"/>
</dbReference>
<dbReference type="AlphaFoldDB" id="A0A7L5AK12"/>
<keyword evidence="7" id="KW-0479">Metal-binding</keyword>
<evidence type="ECO:0000256" key="8">
    <source>
        <dbReference type="ARBA" id="ARBA00022842"/>
    </source>
</evidence>
<dbReference type="Pfam" id="PF00809">
    <property type="entry name" value="Pterin_bind"/>
    <property type="match status" value="1"/>
</dbReference>
<keyword evidence="9" id="KW-0289">Folate biosynthesis</keyword>
<keyword evidence="6" id="KW-0808">Transferase</keyword>
<evidence type="ECO:0000256" key="2">
    <source>
        <dbReference type="ARBA" id="ARBA00001946"/>
    </source>
</evidence>
<evidence type="ECO:0000256" key="4">
    <source>
        <dbReference type="ARBA" id="ARBA00009503"/>
    </source>
</evidence>
<dbReference type="NCBIfam" id="TIGR01496">
    <property type="entry name" value="DHPS"/>
    <property type="match status" value="1"/>
</dbReference>
<reference evidence="11 12" key="1">
    <citation type="submission" date="2016-09" db="EMBL/GenBank/DDBJ databases">
        <title>Complete genome sequence of microbes from the polar regions.</title>
        <authorList>
            <person name="Liao L."/>
            <person name="Chen B."/>
        </authorList>
    </citation>
    <scope>NUCLEOTIDE SEQUENCE [LARGE SCALE GENOMIC DNA]</scope>
    <source>
        <strain evidence="11 12">ZS314</strain>
    </source>
</reference>
<dbReference type="InterPro" id="IPR045031">
    <property type="entry name" value="DHP_synth-like"/>
</dbReference>
<evidence type="ECO:0000256" key="6">
    <source>
        <dbReference type="ARBA" id="ARBA00022679"/>
    </source>
</evidence>
<dbReference type="EMBL" id="CP017146">
    <property type="protein sequence ID" value="QHO70953.1"/>
    <property type="molecule type" value="Genomic_DNA"/>
</dbReference>
<comment type="pathway">
    <text evidence="3">Cofactor biosynthesis; tetrahydrofolate biosynthesis; 7,8-dihydrofolate from 2-amino-4-hydroxy-6-hydroxymethyl-7,8-dihydropteridine diphosphate and 4-aminobenzoate: step 1/2.</text>
</comment>
<evidence type="ECO:0000256" key="7">
    <source>
        <dbReference type="ARBA" id="ARBA00022723"/>
    </source>
</evidence>
<comment type="cofactor">
    <cofactor evidence="2">
        <name>Mg(2+)</name>
        <dbReference type="ChEBI" id="CHEBI:18420"/>
    </cofactor>
</comment>
<dbReference type="PANTHER" id="PTHR20941">
    <property type="entry name" value="FOLATE SYNTHESIS PROTEINS"/>
    <property type="match status" value="1"/>
</dbReference>
<dbReference type="GO" id="GO:0046656">
    <property type="term" value="P:folic acid biosynthetic process"/>
    <property type="evidence" value="ECO:0007669"/>
    <property type="project" value="UniProtKB-KW"/>
</dbReference>
<dbReference type="PROSITE" id="PS50972">
    <property type="entry name" value="PTERIN_BINDING"/>
    <property type="match status" value="1"/>
</dbReference>
<dbReference type="CDD" id="cd00739">
    <property type="entry name" value="DHPS"/>
    <property type="match status" value="1"/>
</dbReference>
<dbReference type="GO" id="GO:0046654">
    <property type="term" value="P:tetrahydrofolate biosynthetic process"/>
    <property type="evidence" value="ECO:0007669"/>
    <property type="project" value="TreeGrafter"/>
</dbReference>
<comment type="similarity">
    <text evidence="4">Belongs to the DHPS family.</text>
</comment>
<evidence type="ECO:0000259" key="10">
    <source>
        <dbReference type="PROSITE" id="PS50972"/>
    </source>
</evidence>
<dbReference type="SUPFAM" id="SSF51717">
    <property type="entry name" value="Dihydropteroate synthetase-like"/>
    <property type="match status" value="1"/>
</dbReference>
<name>A0A7L5AK12_9MICO</name>
<evidence type="ECO:0000256" key="1">
    <source>
        <dbReference type="ARBA" id="ARBA00000012"/>
    </source>
</evidence>
<proteinExistence type="inferred from homology"/>
<dbReference type="GO" id="GO:0004156">
    <property type="term" value="F:dihydropteroate synthase activity"/>
    <property type="evidence" value="ECO:0007669"/>
    <property type="project" value="UniProtKB-EC"/>
</dbReference>
<gene>
    <name evidence="11" type="ORF">BHD05_03790</name>
</gene>
<dbReference type="InterPro" id="IPR011005">
    <property type="entry name" value="Dihydropteroate_synth-like_sf"/>
</dbReference>
<dbReference type="Proteomes" id="UP000464507">
    <property type="component" value="Chromosome"/>
</dbReference>
<evidence type="ECO:0000313" key="12">
    <source>
        <dbReference type="Proteomes" id="UP000464507"/>
    </source>
</evidence>
<dbReference type="InterPro" id="IPR000489">
    <property type="entry name" value="Pterin-binding_dom"/>
</dbReference>
<dbReference type="PROSITE" id="PS00793">
    <property type="entry name" value="DHPS_2"/>
    <property type="match status" value="1"/>
</dbReference>
<evidence type="ECO:0000313" key="11">
    <source>
        <dbReference type="EMBL" id="QHO70953.1"/>
    </source>
</evidence>
<dbReference type="InterPro" id="IPR006390">
    <property type="entry name" value="DHP_synth_dom"/>
</dbReference>
<keyword evidence="12" id="KW-1185">Reference proteome</keyword>
<evidence type="ECO:0000256" key="5">
    <source>
        <dbReference type="ARBA" id="ARBA00012458"/>
    </source>
</evidence>
<protein>
    <recommendedName>
        <fullName evidence="5">dihydropteroate synthase</fullName>
        <ecNumber evidence="5">2.5.1.15</ecNumber>
    </recommendedName>
</protein>
<dbReference type="KEGG" id="mant:BHD05_03790"/>
<dbReference type="GO" id="GO:0046872">
    <property type="term" value="F:metal ion binding"/>
    <property type="evidence" value="ECO:0007669"/>
    <property type="project" value="UniProtKB-KW"/>
</dbReference>
<dbReference type="PANTHER" id="PTHR20941:SF1">
    <property type="entry name" value="FOLIC ACID SYNTHESIS PROTEIN FOL1"/>
    <property type="match status" value="1"/>
</dbReference>
<feature type="domain" description="Pterin-binding" evidence="10">
    <location>
        <begin position="1"/>
        <end position="249"/>
    </location>
</feature>
<keyword evidence="8" id="KW-0460">Magnesium</keyword>
<dbReference type="OrthoDB" id="9811744at2"/>
<evidence type="ECO:0000256" key="3">
    <source>
        <dbReference type="ARBA" id="ARBA00004763"/>
    </source>
</evidence>
<dbReference type="EC" id="2.5.1.15" evidence="5"/>
<sequence>MGILNVTPDSFSDGGAHDSVAAAVEYAVHMRECGADLIDVGGESTRPGSERLPVEEEQRRVLPVLDELAKRRIPVSIDTMNASTAAAAAERGAAIINDVSGGTADADMARVAAETGLMFIAMHSRGPSGTRTTYRDVVDEVRLELEYRVAALIMQGVHPGQIIVDPGIGFAKDSAQSWELLGGLRELRALGHPLLVGASRKRFLGELLPTGAKPRKRDAATAVISALSAEAGAWGVRVHDVPATKAALDVWSAMNGAVR</sequence>